<evidence type="ECO:0000313" key="3">
    <source>
        <dbReference type="EMBL" id="RKO94260.1"/>
    </source>
</evidence>
<feature type="region of interest" description="Disordered" evidence="1">
    <location>
        <begin position="26"/>
        <end position="208"/>
    </location>
</feature>
<keyword evidence="2" id="KW-0812">Transmembrane</keyword>
<sequence>MSFNRFAPFPPRPFPAFRPFGAVQLGQSSAAVSSTTSPLPQPTTAAAPTTSSDLQATASSPPSTSTSNFTSALPTTAAATPPVSTTTVPASTFPTTAVPTTTTTTDPPPPSSSSTPPQPTTDPPTASPPASSIPPPSPTTNDPLPSFTTIPPDTPTSFQPPPPQSSTPPPPFPLSTGSPSSSKTASAITSSTATTTVVPQTSVGSSTPFAKTTAGIAVIAVASVIGALAFFIIVGFFCSQWRRTRARKQREKLQSWEEAGLAGGSGERPKTPASVSSNPARSIPGSRASTAAVPIGLNTASAYRPVGAPVSVPSGRPVEQQALLGGQADYENVGYARGAESGVGGATYDPYNPVGAAYGSQQSGYYDSYGAPQQLGAPSSSRGYYPASAASPTATQQLGAPAPSGGYYSFSTPSPAAPQQLGAPSSSAGHYPAAPTPAPPLQPAQLITPTTALATAAPTIFSPHRTSSESSAFSFRTLDSAEERLSSVVQGAISRHPSLRSTMERVGHEADE</sequence>
<reference evidence="4" key="1">
    <citation type="journal article" date="2018" name="Nat. Microbiol.">
        <title>Leveraging single-cell genomics to expand the fungal tree of life.</title>
        <authorList>
            <person name="Ahrendt S.R."/>
            <person name="Quandt C.A."/>
            <person name="Ciobanu D."/>
            <person name="Clum A."/>
            <person name="Salamov A."/>
            <person name="Andreopoulos B."/>
            <person name="Cheng J.F."/>
            <person name="Woyke T."/>
            <person name="Pelin A."/>
            <person name="Henrissat B."/>
            <person name="Reynolds N.K."/>
            <person name="Benny G.L."/>
            <person name="Smith M.E."/>
            <person name="James T.Y."/>
            <person name="Grigoriev I.V."/>
        </authorList>
    </citation>
    <scope>NUCLEOTIDE SEQUENCE [LARGE SCALE GENOMIC DNA]</scope>
</reference>
<evidence type="ECO:0000256" key="1">
    <source>
        <dbReference type="SAM" id="MobiDB-lite"/>
    </source>
</evidence>
<dbReference type="AlphaFoldDB" id="A0A4P9WSH8"/>
<organism evidence="3 4">
    <name type="scientific">Blyttiomyces helicus</name>
    <dbReference type="NCBI Taxonomy" id="388810"/>
    <lineage>
        <taxon>Eukaryota</taxon>
        <taxon>Fungi</taxon>
        <taxon>Fungi incertae sedis</taxon>
        <taxon>Chytridiomycota</taxon>
        <taxon>Chytridiomycota incertae sedis</taxon>
        <taxon>Chytridiomycetes</taxon>
        <taxon>Chytridiomycetes incertae sedis</taxon>
        <taxon>Blyttiomyces</taxon>
    </lineage>
</organism>
<feature type="region of interest" description="Disordered" evidence="1">
    <location>
        <begin position="376"/>
        <end position="449"/>
    </location>
</feature>
<keyword evidence="4" id="KW-1185">Reference proteome</keyword>
<feature type="compositionally biased region" description="Basic and acidic residues" evidence="1">
    <location>
        <begin position="502"/>
        <end position="512"/>
    </location>
</feature>
<keyword evidence="2" id="KW-1133">Transmembrane helix</keyword>
<protein>
    <submittedName>
        <fullName evidence="3">Uncharacterized protein</fullName>
    </submittedName>
</protein>
<feature type="compositionally biased region" description="Pro residues" evidence="1">
    <location>
        <begin position="106"/>
        <end position="138"/>
    </location>
</feature>
<feature type="compositionally biased region" description="Low complexity" evidence="1">
    <location>
        <begin position="174"/>
        <end position="203"/>
    </location>
</feature>
<keyword evidence="2" id="KW-0472">Membrane</keyword>
<gene>
    <name evidence="3" type="ORF">BDK51DRAFT_37093</name>
</gene>
<proteinExistence type="predicted"/>
<feature type="compositionally biased region" description="Pro residues" evidence="1">
    <location>
        <begin position="152"/>
        <end position="173"/>
    </location>
</feature>
<evidence type="ECO:0000313" key="4">
    <source>
        <dbReference type="Proteomes" id="UP000269721"/>
    </source>
</evidence>
<name>A0A4P9WSH8_9FUNG</name>
<dbReference type="EMBL" id="KZ993953">
    <property type="protein sequence ID" value="RKO94260.1"/>
    <property type="molecule type" value="Genomic_DNA"/>
</dbReference>
<feature type="region of interest" description="Disordered" evidence="1">
    <location>
        <begin position="250"/>
        <end position="288"/>
    </location>
</feature>
<evidence type="ECO:0000256" key="2">
    <source>
        <dbReference type="SAM" id="Phobius"/>
    </source>
</evidence>
<dbReference type="Proteomes" id="UP000269721">
    <property type="component" value="Unassembled WGS sequence"/>
</dbReference>
<feature type="compositionally biased region" description="Low complexity" evidence="1">
    <location>
        <begin position="33"/>
        <end position="105"/>
    </location>
</feature>
<feature type="transmembrane region" description="Helical" evidence="2">
    <location>
        <begin position="214"/>
        <end position="238"/>
    </location>
</feature>
<feature type="region of interest" description="Disordered" evidence="1">
    <location>
        <begin position="492"/>
        <end position="512"/>
    </location>
</feature>
<accession>A0A4P9WSH8</accession>